<protein>
    <recommendedName>
        <fullName evidence="2">Integrase catalytic domain-containing protein</fullName>
    </recommendedName>
</protein>
<dbReference type="InterPro" id="IPR036397">
    <property type="entry name" value="RNaseH_sf"/>
</dbReference>
<feature type="compositionally biased region" description="Polar residues" evidence="1">
    <location>
        <begin position="105"/>
        <end position="158"/>
    </location>
</feature>
<accession>A0ABQ9GYV3</accession>
<dbReference type="PANTHER" id="PTHR37984">
    <property type="entry name" value="PROTEIN CBG26694"/>
    <property type="match status" value="1"/>
</dbReference>
<evidence type="ECO:0000313" key="3">
    <source>
        <dbReference type="EMBL" id="KAJ8877215.1"/>
    </source>
</evidence>
<gene>
    <name evidence="3" type="ORF">PR048_021669</name>
</gene>
<comment type="caution">
    <text evidence="3">The sequence shown here is derived from an EMBL/GenBank/DDBJ whole genome shotgun (WGS) entry which is preliminary data.</text>
</comment>
<dbReference type="PROSITE" id="PS50994">
    <property type="entry name" value="INTEGRASE"/>
    <property type="match status" value="1"/>
</dbReference>
<dbReference type="InterPro" id="IPR001584">
    <property type="entry name" value="Integrase_cat-core"/>
</dbReference>
<feature type="region of interest" description="Disordered" evidence="1">
    <location>
        <begin position="104"/>
        <end position="187"/>
    </location>
</feature>
<dbReference type="PANTHER" id="PTHR37984:SF7">
    <property type="entry name" value="INTEGRASE CATALYTIC DOMAIN-CONTAINING PROTEIN"/>
    <property type="match status" value="1"/>
</dbReference>
<evidence type="ECO:0000313" key="4">
    <source>
        <dbReference type="Proteomes" id="UP001159363"/>
    </source>
</evidence>
<dbReference type="Proteomes" id="UP001159363">
    <property type="component" value="Chromosome 7"/>
</dbReference>
<dbReference type="InterPro" id="IPR012337">
    <property type="entry name" value="RNaseH-like_sf"/>
</dbReference>
<sequence length="382" mass="42838">MNKSEVGLSFDLLDDKMGKLNLTNEADRIFNIDESGFQLNTSRFVRHHSRAFTRVEFGDLLNEAWERVATVGLTSNSFHATSMWPVNRNAIPDRAFISEVIPGTAQDSSTCQNPQSTPQLPSTTASQSRKTTSGPPQSSNPHPTTTAPQLPSTANQITPKKYSQHVDEPSTPRRAVKARPSSSGGRSKPFYRCHLRIQCMRIKLQNYDTTLRYVPGKELVIPDAMSRASGPDTKFKLQEQEIAAQQASVVHHIHASQNTLAELQLETQNDETLDHIKTIIMNGISKEIQDMVDNCITCRAAQNLNSREPQINKEIPDRPWKIVAADIFHFQGKDYLLMVDAYSKYPEFSHLTNLSLTQLVTHCKTIMVRHGIPETLYSDNGP</sequence>
<organism evidence="3 4">
    <name type="scientific">Dryococelus australis</name>
    <dbReference type="NCBI Taxonomy" id="614101"/>
    <lineage>
        <taxon>Eukaryota</taxon>
        <taxon>Metazoa</taxon>
        <taxon>Ecdysozoa</taxon>
        <taxon>Arthropoda</taxon>
        <taxon>Hexapoda</taxon>
        <taxon>Insecta</taxon>
        <taxon>Pterygota</taxon>
        <taxon>Neoptera</taxon>
        <taxon>Polyneoptera</taxon>
        <taxon>Phasmatodea</taxon>
        <taxon>Verophasmatodea</taxon>
        <taxon>Anareolatae</taxon>
        <taxon>Phasmatidae</taxon>
        <taxon>Eurycanthinae</taxon>
        <taxon>Dryococelus</taxon>
    </lineage>
</organism>
<reference evidence="3 4" key="1">
    <citation type="submission" date="2023-02" db="EMBL/GenBank/DDBJ databases">
        <title>LHISI_Scaffold_Assembly.</title>
        <authorList>
            <person name="Stuart O.P."/>
            <person name="Cleave R."/>
            <person name="Magrath M.J.L."/>
            <person name="Mikheyev A.S."/>
        </authorList>
    </citation>
    <scope>NUCLEOTIDE SEQUENCE [LARGE SCALE GENOMIC DNA]</scope>
    <source>
        <strain evidence="3">Daus_M_001</strain>
        <tissue evidence="3">Leg muscle</tissue>
    </source>
</reference>
<dbReference type="SUPFAM" id="SSF53098">
    <property type="entry name" value="Ribonuclease H-like"/>
    <property type="match status" value="1"/>
</dbReference>
<evidence type="ECO:0000259" key="2">
    <source>
        <dbReference type="PROSITE" id="PS50994"/>
    </source>
</evidence>
<dbReference type="Gene3D" id="3.30.420.10">
    <property type="entry name" value="Ribonuclease H-like superfamily/Ribonuclease H"/>
    <property type="match status" value="1"/>
</dbReference>
<evidence type="ECO:0000256" key="1">
    <source>
        <dbReference type="SAM" id="MobiDB-lite"/>
    </source>
</evidence>
<feature type="domain" description="Integrase catalytic" evidence="2">
    <location>
        <begin position="315"/>
        <end position="382"/>
    </location>
</feature>
<dbReference type="EMBL" id="JARBHB010000008">
    <property type="protein sequence ID" value="KAJ8877215.1"/>
    <property type="molecule type" value="Genomic_DNA"/>
</dbReference>
<dbReference type="InterPro" id="IPR050951">
    <property type="entry name" value="Retrovirus_Pol_polyprotein"/>
</dbReference>
<keyword evidence="4" id="KW-1185">Reference proteome</keyword>
<name>A0ABQ9GYV3_9NEOP</name>
<proteinExistence type="predicted"/>